<dbReference type="Pfam" id="PF00067">
    <property type="entry name" value="p450"/>
    <property type="match status" value="1"/>
</dbReference>
<reference evidence="5" key="1">
    <citation type="submission" date="2021-06" db="EMBL/GenBank/DDBJ databases">
        <authorList>
            <person name="Kallberg Y."/>
            <person name="Tangrot J."/>
            <person name="Rosling A."/>
        </authorList>
    </citation>
    <scope>NUCLEOTIDE SEQUENCE</scope>
    <source>
        <strain evidence="5">MT106</strain>
    </source>
</reference>
<dbReference type="SUPFAM" id="SSF48264">
    <property type="entry name" value="Cytochrome P450"/>
    <property type="match status" value="1"/>
</dbReference>
<protein>
    <submittedName>
        <fullName evidence="5">798_t:CDS:1</fullName>
    </submittedName>
</protein>
<feature type="transmembrane region" description="Helical" evidence="4">
    <location>
        <begin position="12"/>
        <end position="30"/>
    </location>
</feature>
<evidence type="ECO:0000256" key="2">
    <source>
        <dbReference type="ARBA" id="ARBA00023004"/>
    </source>
</evidence>
<keyword evidence="4" id="KW-0812">Transmembrane</keyword>
<evidence type="ECO:0000313" key="5">
    <source>
        <dbReference type="EMBL" id="CAG8697028.1"/>
    </source>
</evidence>
<proteinExistence type="inferred from homology"/>
<dbReference type="OrthoDB" id="1103324at2759"/>
<comment type="caution">
    <text evidence="5">The sequence shown here is derived from an EMBL/GenBank/DDBJ whole genome shotgun (WGS) entry which is preliminary data.</text>
</comment>
<dbReference type="GO" id="GO:0004497">
    <property type="term" value="F:monooxygenase activity"/>
    <property type="evidence" value="ECO:0007669"/>
    <property type="project" value="UniProtKB-KW"/>
</dbReference>
<feature type="non-terminal residue" evidence="5">
    <location>
        <position position="1"/>
    </location>
</feature>
<evidence type="ECO:0000256" key="3">
    <source>
        <dbReference type="RuleBase" id="RU000461"/>
    </source>
</evidence>
<sequence length="80" mass="8898">SFGRGRRACIGINLAYCNMLTVIGYTLAIFDLELEKDLLANEPIKINLDAGKGHDLDYLPPEYKIIFKVRDGVDIKTALA</sequence>
<dbReference type="Proteomes" id="UP000789831">
    <property type="component" value="Unassembled WGS sequence"/>
</dbReference>
<keyword evidence="6" id="KW-1185">Reference proteome</keyword>
<name>A0A9N9HJE9_9GLOM</name>
<organism evidence="5 6">
    <name type="scientific">Ambispora gerdemannii</name>
    <dbReference type="NCBI Taxonomy" id="144530"/>
    <lineage>
        <taxon>Eukaryota</taxon>
        <taxon>Fungi</taxon>
        <taxon>Fungi incertae sedis</taxon>
        <taxon>Mucoromycota</taxon>
        <taxon>Glomeromycotina</taxon>
        <taxon>Glomeromycetes</taxon>
        <taxon>Archaeosporales</taxon>
        <taxon>Ambisporaceae</taxon>
        <taxon>Ambispora</taxon>
    </lineage>
</organism>
<keyword evidence="4" id="KW-0472">Membrane</keyword>
<keyword evidence="3" id="KW-0349">Heme</keyword>
<keyword evidence="1 3" id="KW-0479">Metal-binding</keyword>
<dbReference type="PROSITE" id="PS00086">
    <property type="entry name" value="CYTOCHROME_P450"/>
    <property type="match status" value="1"/>
</dbReference>
<dbReference type="InterPro" id="IPR001128">
    <property type="entry name" value="Cyt_P450"/>
</dbReference>
<dbReference type="GO" id="GO:0020037">
    <property type="term" value="F:heme binding"/>
    <property type="evidence" value="ECO:0007669"/>
    <property type="project" value="InterPro"/>
</dbReference>
<dbReference type="EMBL" id="CAJVPL010016916">
    <property type="protein sequence ID" value="CAG8697028.1"/>
    <property type="molecule type" value="Genomic_DNA"/>
</dbReference>
<accession>A0A9N9HJE9</accession>
<keyword evidence="3" id="KW-0503">Monooxygenase</keyword>
<keyword evidence="2 3" id="KW-0408">Iron</keyword>
<evidence type="ECO:0000256" key="4">
    <source>
        <dbReference type="SAM" id="Phobius"/>
    </source>
</evidence>
<keyword evidence="4" id="KW-1133">Transmembrane helix</keyword>
<dbReference type="InterPro" id="IPR036396">
    <property type="entry name" value="Cyt_P450_sf"/>
</dbReference>
<dbReference type="GO" id="GO:0016705">
    <property type="term" value="F:oxidoreductase activity, acting on paired donors, with incorporation or reduction of molecular oxygen"/>
    <property type="evidence" value="ECO:0007669"/>
    <property type="project" value="InterPro"/>
</dbReference>
<dbReference type="AlphaFoldDB" id="A0A9N9HJE9"/>
<feature type="non-terminal residue" evidence="5">
    <location>
        <position position="80"/>
    </location>
</feature>
<evidence type="ECO:0000256" key="1">
    <source>
        <dbReference type="ARBA" id="ARBA00022723"/>
    </source>
</evidence>
<evidence type="ECO:0000313" key="6">
    <source>
        <dbReference type="Proteomes" id="UP000789831"/>
    </source>
</evidence>
<keyword evidence="3" id="KW-0560">Oxidoreductase</keyword>
<gene>
    <name evidence="5" type="ORF">AGERDE_LOCUS13317</name>
</gene>
<comment type="similarity">
    <text evidence="3">Belongs to the cytochrome P450 family.</text>
</comment>
<dbReference type="Gene3D" id="1.10.630.10">
    <property type="entry name" value="Cytochrome P450"/>
    <property type="match status" value="1"/>
</dbReference>
<dbReference type="GO" id="GO:0005506">
    <property type="term" value="F:iron ion binding"/>
    <property type="evidence" value="ECO:0007669"/>
    <property type="project" value="InterPro"/>
</dbReference>
<dbReference type="InterPro" id="IPR017972">
    <property type="entry name" value="Cyt_P450_CS"/>
</dbReference>